<gene>
    <name evidence="10" type="primary">macB_11</name>
    <name evidence="10" type="ORF">GALL_64030</name>
</gene>
<evidence type="ECO:0000256" key="1">
    <source>
        <dbReference type="ARBA" id="ARBA00004651"/>
    </source>
</evidence>
<dbReference type="EC" id="3.6.3.-" evidence="10"/>
<keyword evidence="10" id="KW-0378">Hydrolase</keyword>
<keyword evidence="3 7" id="KW-0812">Transmembrane</keyword>
<evidence type="ECO:0000256" key="3">
    <source>
        <dbReference type="ARBA" id="ARBA00022692"/>
    </source>
</evidence>
<keyword evidence="4 7" id="KW-1133">Transmembrane helix</keyword>
<protein>
    <submittedName>
        <fullName evidence="10">Macrolide export ATP-binding/permease protein MacB</fullName>
        <ecNumber evidence="10">3.6.3.-</ecNumber>
    </submittedName>
</protein>
<feature type="domain" description="ABC3 transporter permease C-terminal" evidence="8">
    <location>
        <begin position="304"/>
        <end position="416"/>
    </location>
</feature>
<dbReference type="InterPro" id="IPR003838">
    <property type="entry name" value="ABC3_permease_C"/>
</dbReference>
<evidence type="ECO:0000259" key="8">
    <source>
        <dbReference type="Pfam" id="PF02687"/>
    </source>
</evidence>
<evidence type="ECO:0000313" key="10">
    <source>
        <dbReference type="EMBL" id="OIR12152.1"/>
    </source>
</evidence>
<reference evidence="10" key="1">
    <citation type="submission" date="2016-10" db="EMBL/GenBank/DDBJ databases">
        <title>Sequence of Gallionella enrichment culture.</title>
        <authorList>
            <person name="Poehlein A."/>
            <person name="Muehling M."/>
            <person name="Daniel R."/>
        </authorList>
    </citation>
    <scope>NUCLEOTIDE SEQUENCE</scope>
</reference>
<dbReference type="InterPro" id="IPR025857">
    <property type="entry name" value="MacB_PCD"/>
</dbReference>
<sequence length="423" mass="46126">MTLVDSFQLAFRTVKGNKLRTGITVAIIAFGIMALIGIITAIQAMNQSLKESFSSMGANAFSIRFKETNVHFGGRGNEVKKTQRGKKEKTSNLNKYILKQDAEYFKENFKFPAEVSIYLRGPNSQECRYEDKKTNPVVTIWGGDEDYLSVNAFTLREGRNLNNLDVSSGRSVCLIGNNVAAKLFGDNPEKCIDKIIRVGGMPYRVVGLLKSKGSSAMLRQDDVIITSYNNVKRLQNSAKSFFIGVMVDNVAQLDPAVGESTAVFRAVRQLQPTDADNFVIEKSDKFAELFISLLSGITGSAGAIGMITLIGAAIGLMNIMLVAVNERTREVGLIKAIGGKSKNVRQQFLFESMIISLMGALWGILLGVIVGNLFASFMNTGFVIPWAWVIGGIVICSLVGLAAGIYPAMKAAKLNPINALRYE</sequence>
<evidence type="ECO:0000256" key="5">
    <source>
        <dbReference type="ARBA" id="ARBA00023136"/>
    </source>
</evidence>
<keyword evidence="10" id="KW-0547">Nucleotide-binding</keyword>
<dbReference type="Pfam" id="PF12704">
    <property type="entry name" value="MacB_PCD"/>
    <property type="match status" value="1"/>
</dbReference>
<keyword evidence="10" id="KW-0067">ATP-binding</keyword>
<dbReference type="AlphaFoldDB" id="A0A1J5T7E0"/>
<accession>A0A1J5T7E0</accession>
<organism evidence="10">
    <name type="scientific">mine drainage metagenome</name>
    <dbReference type="NCBI Taxonomy" id="410659"/>
    <lineage>
        <taxon>unclassified sequences</taxon>
        <taxon>metagenomes</taxon>
        <taxon>ecological metagenomes</taxon>
    </lineage>
</organism>
<dbReference type="GO" id="GO:0022857">
    <property type="term" value="F:transmembrane transporter activity"/>
    <property type="evidence" value="ECO:0007669"/>
    <property type="project" value="TreeGrafter"/>
</dbReference>
<dbReference type="PANTHER" id="PTHR30572:SF4">
    <property type="entry name" value="ABC TRANSPORTER PERMEASE YTRF"/>
    <property type="match status" value="1"/>
</dbReference>
<evidence type="ECO:0000259" key="9">
    <source>
        <dbReference type="Pfam" id="PF12704"/>
    </source>
</evidence>
<evidence type="ECO:0000256" key="6">
    <source>
        <dbReference type="ARBA" id="ARBA00038076"/>
    </source>
</evidence>
<comment type="subcellular location">
    <subcellularLocation>
        <location evidence="1">Cell membrane</location>
        <topology evidence="1">Multi-pass membrane protein</topology>
    </subcellularLocation>
</comment>
<dbReference type="GO" id="GO:0005886">
    <property type="term" value="C:plasma membrane"/>
    <property type="evidence" value="ECO:0007669"/>
    <property type="project" value="UniProtKB-SubCell"/>
</dbReference>
<feature type="domain" description="MacB-like periplasmic core" evidence="9">
    <location>
        <begin position="21"/>
        <end position="258"/>
    </location>
</feature>
<dbReference type="PANTHER" id="PTHR30572">
    <property type="entry name" value="MEMBRANE COMPONENT OF TRANSPORTER-RELATED"/>
    <property type="match status" value="1"/>
</dbReference>
<feature type="transmembrane region" description="Helical" evidence="7">
    <location>
        <begin position="386"/>
        <end position="406"/>
    </location>
</feature>
<comment type="caution">
    <text evidence="10">The sequence shown here is derived from an EMBL/GenBank/DDBJ whole genome shotgun (WGS) entry which is preliminary data.</text>
</comment>
<feature type="transmembrane region" description="Helical" evidence="7">
    <location>
        <begin position="348"/>
        <end position="374"/>
    </location>
</feature>
<comment type="similarity">
    <text evidence="6">Belongs to the ABC-4 integral membrane protein family.</text>
</comment>
<keyword evidence="2" id="KW-1003">Cell membrane</keyword>
<keyword evidence="5 7" id="KW-0472">Membrane</keyword>
<evidence type="ECO:0000256" key="2">
    <source>
        <dbReference type="ARBA" id="ARBA00022475"/>
    </source>
</evidence>
<dbReference type="GO" id="GO:0005524">
    <property type="term" value="F:ATP binding"/>
    <property type="evidence" value="ECO:0007669"/>
    <property type="project" value="UniProtKB-KW"/>
</dbReference>
<name>A0A1J5T7E0_9ZZZZ</name>
<proteinExistence type="inferred from homology"/>
<feature type="transmembrane region" description="Helical" evidence="7">
    <location>
        <begin position="21"/>
        <end position="45"/>
    </location>
</feature>
<evidence type="ECO:0000256" key="7">
    <source>
        <dbReference type="SAM" id="Phobius"/>
    </source>
</evidence>
<dbReference type="Pfam" id="PF02687">
    <property type="entry name" value="FtsX"/>
    <property type="match status" value="1"/>
</dbReference>
<feature type="transmembrane region" description="Helical" evidence="7">
    <location>
        <begin position="301"/>
        <end position="324"/>
    </location>
</feature>
<dbReference type="GO" id="GO:0016787">
    <property type="term" value="F:hydrolase activity"/>
    <property type="evidence" value="ECO:0007669"/>
    <property type="project" value="UniProtKB-KW"/>
</dbReference>
<dbReference type="InterPro" id="IPR050250">
    <property type="entry name" value="Macrolide_Exporter_MacB"/>
</dbReference>
<dbReference type="EMBL" id="MLJW01000018">
    <property type="protein sequence ID" value="OIR12152.1"/>
    <property type="molecule type" value="Genomic_DNA"/>
</dbReference>
<evidence type="ECO:0000256" key="4">
    <source>
        <dbReference type="ARBA" id="ARBA00022989"/>
    </source>
</evidence>